<dbReference type="AlphaFoldDB" id="A0A3N0Y1L2"/>
<gene>
    <name evidence="2" type="ORF">DPX16_7041</name>
</gene>
<reference evidence="2 3" key="1">
    <citation type="submission" date="2018-10" db="EMBL/GenBank/DDBJ databases">
        <title>Genome assembly for a Yunnan-Guizhou Plateau 3E fish, Anabarilius grahami (Regan), and its evolutionary and genetic applications.</title>
        <authorList>
            <person name="Jiang W."/>
        </authorList>
    </citation>
    <scope>NUCLEOTIDE SEQUENCE [LARGE SCALE GENOMIC DNA]</scope>
    <source>
        <strain evidence="2">AG-KIZ</strain>
        <tissue evidence="2">Muscle</tissue>
    </source>
</reference>
<protein>
    <submittedName>
        <fullName evidence="2">Uncharacterized protein</fullName>
    </submittedName>
</protein>
<proteinExistence type="predicted"/>
<accession>A0A3N0Y1L2</accession>
<feature type="compositionally biased region" description="Gly residues" evidence="1">
    <location>
        <begin position="45"/>
        <end position="54"/>
    </location>
</feature>
<evidence type="ECO:0000256" key="1">
    <source>
        <dbReference type="SAM" id="MobiDB-lite"/>
    </source>
</evidence>
<organism evidence="2 3">
    <name type="scientific">Anabarilius grahami</name>
    <name type="common">Kanglang fish</name>
    <name type="synonym">Barilius grahami</name>
    <dbReference type="NCBI Taxonomy" id="495550"/>
    <lineage>
        <taxon>Eukaryota</taxon>
        <taxon>Metazoa</taxon>
        <taxon>Chordata</taxon>
        <taxon>Craniata</taxon>
        <taxon>Vertebrata</taxon>
        <taxon>Euteleostomi</taxon>
        <taxon>Actinopterygii</taxon>
        <taxon>Neopterygii</taxon>
        <taxon>Teleostei</taxon>
        <taxon>Ostariophysi</taxon>
        <taxon>Cypriniformes</taxon>
        <taxon>Xenocyprididae</taxon>
        <taxon>Xenocypridinae</taxon>
        <taxon>Xenocypridinae incertae sedis</taxon>
        <taxon>Anabarilius</taxon>
    </lineage>
</organism>
<sequence length="171" mass="18499">MLKASRNEKSYATALCLQHVGKDPRGAAVGALASAVSVSRASGGELAGWGGGGGRGERSRRRIRESAKTKKGSGLELGEAVTHLEMPSNTVTTANVFKSSDFNCDTNGNQMNESSRMDNMIIDEMPSLCTPVRKVGRPGRKRKHLPITVRFLFHENGFDIRGSEAKRQLLL</sequence>
<dbReference type="Proteomes" id="UP000281406">
    <property type="component" value="Unassembled WGS sequence"/>
</dbReference>
<name>A0A3N0Y1L2_ANAGA</name>
<comment type="caution">
    <text evidence="2">The sequence shown here is derived from an EMBL/GenBank/DDBJ whole genome shotgun (WGS) entry which is preliminary data.</text>
</comment>
<dbReference type="EMBL" id="RJVU01053975">
    <property type="protein sequence ID" value="ROL18730.1"/>
    <property type="molecule type" value="Genomic_DNA"/>
</dbReference>
<feature type="region of interest" description="Disordered" evidence="1">
    <location>
        <begin position="44"/>
        <end position="72"/>
    </location>
</feature>
<evidence type="ECO:0000313" key="3">
    <source>
        <dbReference type="Proteomes" id="UP000281406"/>
    </source>
</evidence>
<keyword evidence="3" id="KW-1185">Reference proteome</keyword>
<evidence type="ECO:0000313" key="2">
    <source>
        <dbReference type="EMBL" id="ROL18730.1"/>
    </source>
</evidence>